<evidence type="ECO:0000256" key="8">
    <source>
        <dbReference type="ARBA" id="ARBA00023065"/>
    </source>
</evidence>
<keyword evidence="14" id="KW-1185">Reference proteome</keyword>
<evidence type="ECO:0000256" key="9">
    <source>
        <dbReference type="ARBA" id="ARBA00023077"/>
    </source>
</evidence>
<keyword evidence="2" id="KW-0813">Transport</keyword>
<evidence type="ECO:0000256" key="10">
    <source>
        <dbReference type="ARBA" id="ARBA00023136"/>
    </source>
</evidence>
<dbReference type="InterPro" id="IPR000531">
    <property type="entry name" value="Beta-barrel_TonB"/>
</dbReference>
<feature type="domain" description="TonB-dependent receptor-like beta-barrel" evidence="12">
    <location>
        <begin position="46"/>
        <end position="172"/>
    </location>
</feature>
<keyword evidence="7" id="KW-0408">Iron</keyword>
<evidence type="ECO:0000259" key="12">
    <source>
        <dbReference type="Pfam" id="PF00593"/>
    </source>
</evidence>
<dbReference type="PANTHER" id="PTHR32552">
    <property type="entry name" value="FERRICHROME IRON RECEPTOR-RELATED"/>
    <property type="match status" value="1"/>
</dbReference>
<keyword evidence="6" id="KW-0732">Signal</keyword>
<reference evidence="13 14" key="1">
    <citation type="submission" date="2018-06" db="EMBL/GenBank/DDBJ databases">
        <title>Comparative genomics of Brasilonema spp. strains.</title>
        <authorList>
            <person name="Alvarenga D.O."/>
            <person name="Fiore M.F."/>
            <person name="Varani A.M."/>
        </authorList>
    </citation>
    <scope>NUCLEOTIDE SEQUENCE [LARGE SCALE GENOMIC DNA]</scope>
    <source>
        <strain evidence="13 14">SPC951</strain>
    </source>
</reference>
<evidence type="ECO:0000256" key="2">
    <source>
        <dbReference type="ARBA" id="ARBA00022448"/>
    </source>
</evidence>
<keyword evidence="3" id="KW-1134">Transmembrane beta strand</keyword>
<dbReference type="InterPro" id="IPR036942">
    <property type="entry name" value="Beta-barrel_TonB_sf"/>
</dbReference>
<keyword evidence="10" id="KW-0472">Membrane</keyword>
<keyword evidence="4" id="KW-0410">Iron transport</keyword>
<evidence type="ECO:0000256" key="11">
    <source>
        <dbReference type="ARBA" id="ARBA00023237"/>
    </source>
</evidence>
<protein>
    <recommendedName>
        <fullName evidence="12">TonB-dependent receptor-like beta-barrel domain-containing protein</fullName>
    </recommendedName>
</protein>
<evidence type="ECO:0000256" key="4">
    <source>
        <dbReference type="ARBA" id="ARBA00022496"/>
    </source>
</evidence>
<dbReference type="SUPFAM" id="SSF56935">
    <property type="entry name" value="Porins"/>
    <property type="match status" value="1"/>
</dbReference>
<keyword evidence="5" id="KW-0812">Transmembrane</keyword>
<comment type="caution">
    <text evidence="13">The sequence shown here is derived from an EMBL/GenBank/DDBJ whole genome shotgun (WGS) entry which is preliminary data.</text>
</comment>
<dbReference type="PANTHER" id="PTHR32552:SF68">
    <property type="entry name" value="FERRICHROME OUTER MEMBRANE TRANSPORTER_PHAGE RECEPTOR"/>
    <property type="match status" value="1"/>
</dbReference>
<evidence type="ECO:0000256" key="1">
    <source>
        <dbReference type="ARBA" id="ARBA00004571"/>
    </source>
</evidence>
<dbReference type="Gene3D" id="2.40.170.20">
    <property type="entry name" value="TonB-dependent receptor, beta-barrel domain"/>
    <property type="match status" value="1"/>
</dbReference>
<evidence type="ECO:0000256" key="7">
    <source>
        <dbReference type="ARBA" id="ARBA00023004"/>
    </source>
</evidence>
<keyword evidence="11" id="KW-0998">Cell outer membrane</keyword>
<keyword evidence="9" id="KW-0798">TonB box</keyword>
<evidence type="ECO:0000313" key="14">
    <source>
        <dbReference type="Proteomes" id="UP000718564"/>
    </source>
</evidence>
<dbReference type="InterPro" id="IPR039426">
    <property type="entry name" value="TonB-dep_rcpt-like"/>
</dbReference>
<organism evidence="13 14">
    <name type="scientific">Brasilonema bromeliae SPC951</name>
    <dbReference type="NCBI Taxonomy" id="385972"/>
    <lineage>
        <taxon>Bacteria</taxon>
        <taxon>Bacillati</taxon>
        <taxon>Cyanobacteriota</taxon>
        <taxon>Cyanophyceae</taxon>
        <taxon>Nostocales</taxon>
        <taxon>Scytonemataceae</taxon>
        <taxon>Brasilonema</taxon>
        <taxon>Bromeliae group (in: Brasilonema)</taxon>
    </lineage>
</organism>
<accession>A0ABX1P848</accession>
<gene>
    <name evidence="13" type="ORF">DP116_14265</name>
</gene>
<name>A0ABX1P848_9CYAN</name>
<evidence type="ECO:0000256" key="3">
    <source>
        <dbReference type="ARBA" id="ARBA00022452"/>
    </source>
</evidence>
<keyword evidence="8" id="KW-0406">Ion transport</keyword>
<dbReference type="Proteomes" id="UP000718564">
    <property type="component" value="Unassembled WGS sequence"/>
</dbReference>
<evidence type="ECO:0000256" key="6">
    <source>
        <dbReference type="ARBA" id="ARBA00022729"/>
    </source>
</evidence>
<evidence type="ECO:0000256" key="5">
    <source>
        <dbReference type="ARBA" id="ARBA00022692"/>
    </source>
</evidence>
<dbReference type="Pfam" id="PF00593">
    <property type="entry name" value="TonB_dep_Rec_b-barrel"/>
    <property type="match status" value="1"/>
</dbReference>
<sequence length="203" mass="22340">MHSYLLQSWATLPIVRSKDENRAKAESSAIDKFCLDVSNNSCLESDGQSSSGIEFDIAGEILPGWKIIASYAYTDATITKENTFSVDNRLNNMPRHTASLWTTYTLQNGGLKGLGFGGGIFYIGDTHDCVCPLGNRAGDLANTFEVPSYTRVDAAVYYETGNFRAALNFKNLSNIRYFEGTQGRTEVQPGAPFTVQGTISWEF</sequence>
<evidence type="ECO:0000313" key="13">
    <source>
        <dbReference type="EMBL" id="NMG20560.1"/>
    </source>
</evidence>
<proteinExistence type="predicted"/>
<comment type="subcellular location">
    <subcellularLocation>
        <location evidence="1">Cell outer membrane</location>
        <topology evidence="1">Multi-pass membrane protein</topology>
    </subcellularLocation>
</comment>
<dbReference type="EMBL" id="QMEB01000102">
    <property type="protein sequence ID" value="NMG20560.1"/>
    <property type="molecule type" value="Genomic_DNA"/>
</dbReference>